<sequence>MKPKDFLFQRFPLDGRVIVADEELTTPYHVYDGVMLCMNGTVDGKKAAELLAQEGLTPLLDTRGRALAAIWICDFVKANLGAHHELQISLFATPVAGAKLPAHPFAFFGALANRPDLHMVCHGLWNDTLRVVRYNDEHLRLPARLTRSEIKKEGELWRFRFADTAGDLIAEGSILHRHGSSIAPAWRIAGQTGLKGMMTLMRAPAVNIPVVNLRRAGETHNQVCQTYTTYSRAHVRAAGPSDEVTIRHPVYAPLDFKPAAIQQFDNVGFIFLRPEPLFDDRPPVDAPTGLSK</sequence>
<accession>A0A1Z3LZ52</accession>
<dbReference type="AlphaFoldDB" id="A0A1Z3LZ52"/>
<gene>
    <name evidence="1" type="ORF">CD943_11645</name>
</gene>
<protein>
    <recommendedName>
        <fullName evidence="3">Acetoacetate decarboxylase</fullName>
    </recommendedName>
</protein>
<dbReference type="RefSeq" id="WP_088411124.1">
    <property type="nucleotide sequence ID" value="NZ_CP021995.1"/>
</dbReference>
<dbReference type="EMBL" id="CP021995">
    <property type="protein sequence ID" value="ASD27484.1"/>
    <property type="molecule type" value="Genomic_DNA"/>
</dbReference>
<dbReference type="Proteomes" id="UP000197024">
    <property type="component" value="Chromosome"/>
</dbReference>
<dbReference type="STRING" id="293.GCA_000988015_00277"/>
<evidence type="ECO:0008006" key="3">
    <source>
        <dbReference type="Google" id="ProtNLM"/>
    </source>
</evidence>
<reference evidence="1 2" key="1">
    <citation type="submission" date="2017-06" db="EMBL/GenBank/DDBJ databases">
        <title>Biodegradation of gentamicin by bacterial consortia AMQD4 in synthetic medium and raw gentamicin sewage.</title>
        <authorList>
            <person name="Chang H."/>
            <person name="Feng Y."/>
            <person name="Li Z."/>
            <person name="Xue J."/>
            <person name="Cheng D."/>
        </authorList>
    </citation>
    <scope>NUCLEOTIDE SEQUENCE [LARGE SCALE GENOMIC DNA]</scope>
    <source>
        <strain evidence="1 2">BZC3</strain>
    </source>
</reference>
<evidence type="ECO:0000313" key="2">
    <source>
        <dbReference type="Proteomes" id="UP000197024"/>
    </source>
</evidence>
<proteinExistence type="predicted"/>
<evidence type="ECO:0000313" key="1">
    <source>
        <dbReference type="EMBL" id="ASD27484.1"/>
    </source>
</evidence>
<reference evidence="1 2" key="2">
    <citation type="submission" date="2017-06" db="EMBL/GenBank/DDBJ databases">
        <authorList>
            <person name="Kim H.J."/>
            <person name="Triplett B.A."/>
        </authorList>
    </citation>
    <scope>NUCLEOTIDE SEQUENCE [LARGE SCALE GENOMIC DNA]</scope>
    <source>
        <strain evidence="1 2">BZC3</strain>
    </source>
</reference>
<organism evidence="1 2">
    <name type="scientific">Brevundimonas diminuta</name>
    <name type="common">Pseudomonas diminuta</name>
    <dbReference type="NCBI Taxonomy" id="293"/>
    <lineage>
        <taxon>Bacteria</taxon>
        <taxon>Pseudomonadati</taxon>
        <taxon>Pseudomonadota</taxon>
        <taxon>Alphaproteobacteria</taxon>
        <taxon>Caulobacterales</taxon>
        <taxon>Caulobacteraceae</taxon>
        <taxon>Brevundimonas</taxon>
    </lineage>
</organism>
<name>A0A1Z3LZ52_BREDI</name>